<dbReference type="Gene3D" id="1.10.10.10">
    <property type="entry name" value="Winged helix-like DNA-binding domain superfamily/Winged helix DNA-binding domain"/>
    <property type="match status" value="2"/>
</dbReference>
<dbReference type="PANTHER" id="PTHR33164:SF43">
    <property type="entry name" value="HTH-TYPE TRANSCRIPTIONAL REPRESSOR YETL"/>
    <property type="match status" value="1"/>
</dbReference>
<gene>
    <name evidence="2" type="ordered locus">Olsu_0750</name>
</gene>
<dbReference type="GeneID" id="78512170"/>
<dbReference type="RefSeq" id="WP_013251615.1">
    <property type="nucleotide sequence ID" value="NC_014363.1"/>
</dbReference>
<dbReference type="HOGENOM" id="CLU_107130_0_0_11"/>
<protein>
    <submittedName>
        <fullName evidence="2">Transcriptional regulator, MarR family</fullName>
    </submittedName>
</protein>
<reference evidence="2 3" key="1">
    <citation type="journal article" date="2010" name="Stand. Genomic Sci.">
        <title>Complete genome sequence of Olsenella uli type strain (VPI D76D-27C).</title>
        <authorList>
            <person name="Goker M."/>
            <person name="Held B."/>
            <person name="Lucas S."/>
            <person name="Nolan M."/>
            <person name="Yasawong M."/>
            <person name="Glavina Del Rio T."/>
            <person name="Tice H."/>
            <person name="Cheng J.F."/>
            <person name="Bruce D."/>
            <person name="Detter J.C."/>
            <person name="Tapia R."/>
            <person name="Han C."/>
            <person name="Goodwin L."/>
            <person name="Pitluck S."/>
            <person name="Liolios K."/>
            <person name="Ivanova N."/>
            <person name="Mavromatis K."/>
            <person name="Mikhailova N."/>
            <person name="Pati A."/>
            <person name="Chen A."/>
            <person name="Palaniappan K."/>
            <person name="Land M."/>
            <person name="Hauser L."/>
            <person name="Chang Y.J."/>
            <person name="Jeffries C.D."/>
            <person name="Rohde M."/>
            <person name="Sikorski J."/>
            <person name="Pukall R."/>
            <person name="Woyke T."/>
            <person name="Bristow J."/>
            <person name="Eisen J.A."/>
            <person name="Markowitz V."/>
            <person name="Hugenholtz P."/>
            <person name="Kyrpides N.C."/>
            <person name="Klenk H.P."/>
            <person name="Lapidus A."/>
        </authorList>
    </citation>
    <scope>NUCLEOTIDE SEQUENCE [LARGE SCALE GENOMIC DNA]</scope>
    <source>
        <strain evidence="3">ATCC 49627 / DSM 7084 / CIP 109912 / JCM 12494 / NCIMB 702895 / VPI D76D-27C</strain>
    </source>
</reference>
<dbReference type="KEGG" id="ols:Olsu_0750"/>
<dbReference type="Proteomes" id="UP000000333">
    <property type="component" value="Chromosome"/>
</dbReference>
<feature type="domain" description="HTH marR-type" evidence="1">
    <location>
        <begin position="1"/>
        <end position="134"/>
    </location>
</feature>
<dbReference type="PATRIC" id="fig|633147.7.peg.798"/>
<dbReference type="GO" id="GO:0006950">
    <property type="term" value="P:response to stress"/>
    <property type="evidence" value="ECO:0007669"/>
    <property type="project" value="TreeGrafter"/>
</dbReference>
<proteinExistence type="predicted"/>
<dbReference type="eggNOG" id="COG1846">
    <property type="taxonomic scope" value="Bacteria"/>
</dbReference>
<dbReference type="SUPFAM" id="SSF46785">
    <property type="entry name" value="Winged helix' DNA-binding domain"/>
    <property type="match status" value="2"/>
</dbReference>
<evidence type="ECO:0000313" key="3">
    <source>
        <dbReference type="Proteomes" id="UP000000333"/>
    </source>
</evidence>
<organism evidence="2 3">
    <name type="scientific">Olsenella uli (strain ATCC 49627 / DSM 7084 / CCUG 31166 / CIP 109912 / JCM 12494 / LMG 11480 / NCIMB 702895 / VPI D76D-27C)</name>
    <name type="common">Lactobacillus uli</name>
    <dbReference type="NCBI Taxonomy" id="633147"/>
    <lineage>
        <taxon>Bacteria</taxon>
        <taxon>Bacillati</taxon>
        <taxon>Actinomycetota</taxon>
        <taxon>Coriobacteriia</taxon>
        <taxon>Coriobacteriales</taxon>
        <taxon>Atopobiaceae</taxon>
        <taxon>Olsenella</taxon>
    </lineage>
</organism>
<dbReference type="Pfam" id="PF01047">
    <property type="entry name" value="MarR"/>
    <property type="match status" value="1"/>
</dbReference>
<dbReference type="EMBL" id="CP002106">
    <property type="protein sequence ID" value="ADK67863.1"/>
    <property type="molecule type" value="Genomic_DNA"/>
</dbReference>
<dbReference type="OrthoDB" id="3193316at2"/>
<accession>E1QZP9</accession>
<dbReference type="Pfam" id="PF01022">
    <property type="entry name" value="HTH_5"/>
    <property type="match status" value="1"/>
</dbReference>
<dbReference type="PROSITE" id="PS50995">
    <property type="entry name" value="HTH_MARR_2"/>
    <property type="match status" value="1"/>
</dbReference>
<dbReference type="GO" id="GO:0003700">
    <property type="term" value="F:DNA-binding transcription factor activity"/>
    <property type="evidence" value="ECO:0007669"/>
    <property type="project" value="InterPro"/>
</dbReference>
<dbReference type="InterPro" id="IPR039422">
    <property type="entry name" value="MarR/SlyA-like"/>
</dbReference>
<dbReference type="STRING" id="633147.Olsu_0750"/>
<dbReference type="InterPro" id="IPR036388">
    <property type="entry name" value="WH-like_DNA-bd_sf"/>
</dbReference>
<dbReference type="InterPro" id="IPR036390">
    <property type="entry name" value="WH_DNA-bd_sf"/>
</dbReference>
<evidence type="ECO:0000313" key="2">
    <source>
        <dbReference type="EMBL" id="ADK67863.1"/>
    </source>
</evidence>
<dbReference type="AlphaFoldDB" id="E1QZP9"/>
<dbReference type="SMART" id="SM00347">
    <property type="entry name" value="HTH_MARR"/>
    <property type="match status" value="1"/>
</dbReference>
<dbReference type="InterPro" id="IPR000835">
    <property type="entry name" value="HTH_MarR-typ"/>
</dbReference>
<keyword evidence="3" id="KW-1185">Reference proteome</keyword>
<evidence type="ECO:0000259" key="1">
    <source>
        <dbReference type="PROSITE" id="PS50995"/>
    </source>
</evidence>
<dbReference type="PANTHER" id="PTHR33164">
    <property type="entry name" value="TRANSCRIPTIONAL REGULATOR, MARR FAMILY"/>
    <property type="match status" value="1"/>
</dbReference>
<dbReference type="InterPro" id="IPR001845">
    <property type="entry name" value="HTH_ArsR_DNA-bd_dom"/>
</dbReference>
<name>E1QZP9_OLSUV</name>
<sequence length="225" mass="24795">MELREYLSIRRAYNLVRKSMDSPERLTFAEFAILCRLDLSQSCLRTSEIADYQGSLRPTTTHRTKHLASLGLIERQKGSADRRNVVCAITDGGHDYAARLCTMTCDRISSTQPLGRTSPERVQRYVDAMGAISYMAGDLTLLGLYSFKGEPTSISEIVTTLGLLQPTVSMSVAALEEEGLVERTEAISPAGTHVTNVTLTDGGQDAARRLVSQIAKTIVRRRPRS</sequence>